<dbReference type="RefSeq" id="WP_085784078.1">
    <property type="nucleotide sequence ID" value="NZ_CP008743.1"/>
</dbReference>
<dbReference type="Proteomes" id="UP000237351">
    <property type="component" value="Chromosome"/>
</dbReference>
<dbReference type="PANTHER" id="PTHR36303">
    <property type="entry name" value="2',3'-CYCLIC-NUCLEOTIDE 2'-PHOSPHODIESTERASE"/>
    <property type="match status" value="1"/>
</dbReference>
<feature type="binding site" evidence="2">
    <location>
        <position position="39"/>
    </location>
    <ligand>
        <name>Fe cation</name>
        <dbReference type="ChEBI" id="CHEBI:24875"/>
        <label>1</label>
    </ligand>
</feature>
<sequence length="269" mass="29447">MRILFVGDIVGRPGRDIALEKLPFLKSHLNLDWIIVNAENAAGGFGITEEICHDLYDVGTDVITTGNHVWDQKEILTYIDTDDRLLRPLNFPEGTPGRGLNVFKKDGVKDLVVINVMTRLFMDALDDPFSTLKNNLAFFALGQDNIGAIVVDVHGEANSEKMALGHFLDGKVSLVVGTHTHIPTADAQIFPMGTAYQTDAGMTGDYDSVIGMEKKGATLRFTRKIYDIRLTPAKGPGTLCGVFVETNDETGLAVKVKPIRIGARLENTF</sequence>
<dbReference type="STRING" id="1414854.GQ61_04110"/>
<dbReference type="GO" id="GO:0004113">
    <property type="term" value="F:2',3'-cyclic-nucleotide 3'-phosphodiesterase activity"/>
    <property type="evidence" value="ECO:0007669"/>
    <property type="project" value="TreeGrafter"/>
</dbReference>
<feature type="binding site" evidence="2">
    <location>
        <position position="40"/>
    </location>
    <ligand>
        <name>Fe cation</name>
        <dbReference type="ChEBI" id="CHEBI:24875"/>
        <label>1</label>
    </ligand>
</feature>
<dbReference type="OrthoDB" id="9801109at2"/>
<dbReference type="PIRSF" id="PIRSF004789">
    <property type="entry name" value="DR1281"/>
    <property type="match status" value="1"/>
</dbReference>
<feature type="binding site" evidence="2">
    <location>
        <position position="8"/>
    </location>
    <ligand>
        <name>Fe cation</name>
        <dbReference type="ChEBI" id="CHEBI:24875"/>
        <label>1</label>
    </ligand>
</feature>
<dbReference type="EMBL" id="CP008743">
    <property type="protein sequence ID" value="ARN84626.1"/>
    <property type="molecule type" value="Genomic_DNA"/>
</dbReference>
<gene>
    <name evidence="3" type="ORF">GQ61_04110</name>
</gene>
<dbReference type="InterPro" id="IPR005235">
    <property type="entry name" value="YmdB-like"/>
</dbReference>
<evidence type="ECO:0000313" key="4">
    <source>
        <dbReference type="Proteomes" id="UP000237351"/>
    </source>
</evidence>
<feature type="binding site" evidence="2">
    <location>
        <position position="181"/>
    </location>
    <ligand>
        <name>Fe cation</name>
        <dbReference type="ChEBI" id="CHEBI:24875"/>
        <label>1</label>
    </ligand>
</feature>
<accession>A0A1W6N4D1</accession>
<feature type="binding site" evidence="2">
    <location>
        <position position="39"/>
    </location>
    <ligand>
        <name>Fe cation</name>
        <dbReference type="ChEBI" id="CHEBI:24875"/>
        <label>2</label>
    </ligand>
</feature>
<organism evidence="3 4">
    <name type="scientific">Candidatus Nucleicultrix amoebiphila FS5</name>
    <dbReference type="NCBI Taxonomy" id="1414854"/>
    <lineage>
        <taxon>Bacteria</taxon>
        <taxon>Pseudomonadati</taxon>
        <taxon>Pseudomonadota</taxon>
        <taxon>Alphaproteobacteria</taxon>
        <taxon>Holosporales</taxon>
        <taxon>Candidatus Nucleicultricaceae</taxon>
        <taxon>Candidatus Nucleicultrix</taxon>
    </lineage>
</organism>
<proteinExistence type="predicted"/>
<evidence type="ECO:0000313" key="3">
    <source>
        <dbReference type="EMBL" id="ARN84626.1"/>
    </source>
</evidence>
<keyword evidence="4" id="KW-1185">Reference proteome</keyword>
<dbReference type="GO" id="GO:0046872">
    <property type="term" value="F:metal ion binding"/>
    <property type="evidence" value="ECO:0007669"/>
    <property type="project" value="UniProtKB-KW"/>
</dbReference>
<feature type="active site" description="Proton donor" evidence="1">
    <location>
        <position position="68"/>
    </location>
</feature>
<evidence type="ECO:0000256" key="2">
    <source>
        <dbReference type="PIRSR" id="PIRSR004789-51"/>
    </source>
</evidence>
<dbReference type="PANTHER" id="PTHR36303:SF1">
    <property type="entry name" value="2',3'-CYCLIC-NUCLEOTIDE 2'-PHOSPHODIESTERASE"/>
    <property type="match status" value="1"/>
</dbReference>
<evidence type="ECO:0000256" key="1">
    <source>
        <dbReference type="PIRSR" id="PIRSR004789-50"/>
    </source>
</evidence>
<dbReference type="InterPro" id="IPR029052">
    <property type="entry name" value="Metallo-depent_PP-like"/>
</dbReference>
<keyword evidence="2" id="KW-0479">Metal-binding</keyword>
<dbReference type="SUPFAM" id="SSF56300">
    <property type="entry name" value="Metallo-dependent phosphatases"/>
    <property type="match status" value="1"/>
</dbReference>
<dbReference type="Pfam" id="PF13277">
    <property type="entry name" value="YmdB"/>
    <property type="match status" value="1"/>
</dbReference>
<protein>
    <submittedName>
        <fullName evidence="3">Metallophosphoesterase</fullName>
    </submittedName>
</protein>
<dbReference type="AlphaFoldDB" id="A0A1W6N4D1"/>
<reference evidence="3 4" key="1">
    <citation type="submission" date="2014-06" db="EMBL/GenBank/DDBJ databases">
        <title>The genome of the endonuclear symbiont Nucleicultrix amoebiphila.</title>
        <authorList>
            <person name="Schulz F."/>
            <person name="Horn M."/>
        </authorList>
    </citation>
    <scope>NUCLEOTIDE SEQUENCE [LARGE SCALE GENOMIC DNA]</scope>
    <source>
        <strain evidence="3 4">FS5</strain>
    </source>
</reference>
<dbReference type="Gene3D" id="3.60.21.10">
    <property type="match status" value="1"/>
</dbReference>
<dbReference type="NCBIfam" id="TIGR00282">
    <property type="entry name" value="TIGR00282 family metallophosphoesterase"/>
    <property type="match status" value="1"/>
</dbReference>
<feature type="binding site" evidence="2">
    <location>
        <position position="154"/>
    </location>
    <ligand>
        <name>Fe cation</name>
        <dbReference type="ChEBI" id="CHEBI:24875"/>
        <label>2</label>
    </ligand>
</feature>
<feature type="binding site" evidence="2">
    <location>
        <position position="179"/>
    </location>
    <ligand>
        <name>Fe cation</name>
        <dbReference type="ChEBI" id="CHEBI:24875"/>
        <label>2</label>
    </ligand>
</feature>
<name>A0A1W6N4D1_9PROT</name>
<feature type="binding site" evidence="2">
    <location>
        <position position="67"/>
    </location>
    <ligand>
        <name>Fe cation</name>
        <dbReference type="ChEBI" id="CHEBI:24875"/>
        <label>2</label>
    </ligand>
</feature>
<dbReference type="KEGG" id="naf:GQ61_04110"/>